<accession>A0ABN9PF62</accession>
<dbReference type="Gene3D" id="1.25.10.10">
    <property type="entry name" value="Leucine-rich Repeat Variant"/>
    <property type="match status" value="1"/>
</dbReference>
<gene>
    <name evidence="2" type="ORF">PCOR1329_LOCUS1272</name>
</gene>
<dbReference type="InterPro" id="IPR011989">
    <property type="entry name" value="ARM-like"/>
</dbReference>
<proteinExistence type="predicted"/>
<evidence type="ECO:0000313" key="3">
    <source>
        <dbReference type="Proteomes" id="UP001189429"/>
    </source>
</evidence>
<comment type="caution">
    <text evidence="2">The sequence shown here is derived from an EMBL/GenBank/DDBJ whole genome shotgun (WGS) entry which is preliminary data.</text>
</comment>
<feature type="region of interest" description="Disordered" evidence="1">
    <location>
        <begin position="1"/>
        <end position="51"/>
    </location>
</feature>
<evidence type="ECO:0008006" key="4">
    <source>
        <dbReference type="Google" id="ProtNLM"/>
    </source>
</evidence>
<feature type="compositionally biased region" description="Basic residues" evidence="1">
    <location>
        <begin position="242"/>
        <end position="253"/>
    </location>
</feature>
<feature type="region of interest" description="Disordered" evidence="1">
    <location>
        <begin position="210"/>
        <end position="253"/>
    </location>
</feature>
<reference evidence="2" key="1">
    <citation type="submission" date="2023-10" db="EMBL/GenBank/DDBJ databases">
        <authorList>
            <person name="Chen Y."/>
            <person name="Shah S."/>
            <person name="Dougan E. K."/>
            <person name="Thang M."/>
            <person name="Chan C."/>
        </authorList>
    </citation>
    <scope>NUCLEOTIDE SEQUENCE [LARGE SCALE GENOMIC DNA]</scope>
</reference>
<dbReference type="EMBL" id="CAUYUJ010000308">
    <property type="protein sequence ID" value="CAK0789806.1"/>
    <property type="molecule type" value="Genomic_DNA"/>
</dbReference>
<protein>
    <recommendedName>
        <fullName evidence="4">HEAT repeat-containing protein 1</fullName>
    </recommendedName>
</protein>
<dbReference type="Proteomes" id="UP001189429">
    <property type="component" value="Unassembled WGS sequence"/>
</dbReference>
<evidence type="ECO:0000313" key="2">
    <source>
        <dbReference type="EMBL" id="CAK0789806.1"/>
    </source>
</evidence>
<sequence>GGERRGRGVVREALREPARRGRVRGRGRPRRLPGRGHGPVDEGPEGGGGGGGLMQALAQALMADVSEFKLAVFDTIAAAARWPTLRGRVAGSGVLGVLTAMLLAPRHPPPVKALMARLCGLLGVDAPEAASQGGPRRAEEFAKLRKQLVHSNALAALVAQARPGADPEAAAAAAGALAALGGSESDEATRRALGGAGAVRALLARLPEDQAASDPGEGPADAASSDDEQDFGRRGRPGAGFRPRRRWRSWPRSRGRARGRREMLAALWEPSAVARLWRLAGDVDSGGASGARRGTGAVEHALRCLALVGARAGVWPELNEEFTASLVRLLVFGSE</sequence>
<keyword evidence="3" id="KW-1185">Reference proteome</keyword>
<feature type="non-terminal residue" evidence="2">
    <location>
        <position position="1"/>
    </location>
</feature>
<feature type="compositionally biased region" description="Basic and acidic residues" evidence="1">
    <location>
        <begin position="1"/>
        <end position="19"/>
    </location>
</feature>
<evidence type="ECO:0000256" key="1">
    <source>
        <dbReference type="SAM" id="MobiDB-lite"/>
    </source>
</evidence>
<dbReference type="InterPro" id="IPR016024">
    <property type="entry name" value="ARM-type_fold"/>
</dbReference>
<feature type="non-terminal residue" evidence="2">
    <location>
        <position position="335"/>
    </location>
</feature>
<feature type="compositionally biased region" description="Basic residues" evidence="1">
    <location>
        <begin position="20"/>
        <end position="34"/>
    </location>
</feature>
<name>A0ABN9PF62_9DINO</name>
<dbReference type="SUPFAM" id="SSF48371">
    <property type="entry name" value="ARM repeat"/>
    <property type="match status" value="1"/>
</dbReference>
<organism evidence="2 3">
    <name type="scientific">Prorocentrum cordatum</name>
    <dbReference type="NCBI Taxonomy" id="2364126"/>
    <lineage>
        <taxon>Eukaryota</taxon>
        <taxon>Sar</taxon>
        <taxon>Alveolata</taxon>
        <taxon>Dinophyceae</taxon>
        <taxon>Prorocentrales</taxon>
        <taxon>Prorocentraceae</taxon>
        <taxon>Prorocentrum</taxon>
    </lineage>
</organism>